<dbReference type="AlphaFoldDB" id="A0A091DQZ1"/>
<feature type="region of interest" description="Disordered" evidence="1">
    <location>
        <begin position="112"/>
        <end position="187"/>
    </location>
</feature>
<evidence type="ECO:0000256" key="1">
    <source>
        <dbReference type="SAM" id="MobiDB-lite"/>
    </source>
</evidence>
<reference evidence="2 3" key="1">
    <citation type="submission" date="2013-11" db="EMBL/GenBank/DDBJ databases">
        <title>The Damaraland mole rat (Fukomys damarensis) genome and evolution of African mole rats.</title>
        <authorList>
            <person name="Gladyshev V.N."/>
            <person name="Fang X."/>
        </authorList>
    </citation>
    <scope>NUCLEOTIDE SEQUENCE [LARGE SCALE GENOMIC DNA]</scope>
    <source>
        <tissue evidence="2">Liver</tissue>
    </source>
</reference>
<dbReference type="EMBL" id="KN122106">
    <property type="protein sequence ID" value="KFO32893.1"/>
    <property type="molecule type" value="Genomic_DNA"/>
</dbReference>
<organism evidence="2 3">
    <name type="scientific">Fukomys damarensis</name>
    <name type="common">Damaraland mole rat</name>
    <name type="synonym">Cryptomys damarensis</name>
    <dbReference type="NCBI Taxonomy" id="885580"/>
    <lineage>
        <taxon>Eukaryota</taxon>
        <taxon>Metazoa</taxon>
        <taxon>Chordata</taxon>
        <taxon>Craniata</taxon>
        <taxon>Vertebrata</taxon>
        <taxon>Euteleostomi</taxon>
        <taxon>Mammalia</taxon>
        <taxon>Eutheria</taxon>
        <taxon>Euarchontoglires</taxon>
        <taxon>Glires</taxon>
        <taxon>Rodentia</taxon>
        <taxon>Hystricomorpha</taxon>
        <taxon>Bathyergidae</taxon>
        <taxon>Fukomys</taxon>
    </lineage>
</organism>
<keyword evidence="3" id="KW-1185">Reference proteome</keyword>
<evidence type="ECO:0000313" key="2">
    <source>
        <dbReference type="EMBL" id="KFO32893.1"/>
    </source>
</evidence>
<dbReference type="Proteomes" id="UP000028990">
    <property type="component" value="Unassembled WGS sequence"/>
</dbReference>
<accession>A0A091DQZ1</accession>
<proteinExistence type="predicted"/>
<gene>
    <name evidence="2" type="ORF">H920_05509</name>
</gene>
<feature type="compositionally biased region" description="Low complexity" evidence="1">
    <location>
        <begin position="116"/>
        <end position="133"/>
    </location>
</feature>
<sequence>MLQDKSFPLRRKEVEKRLGCERCCGGGLFYFKRGHVSPVLHERAGRSGVYAEEFLVIYGAYCRTVVWNSLSGRILIGLFEGCELRKRNMHPPETTTKMASVRFMVTPTKIDDIPGLSDTSPDLSSRSSSRVRFSSRESVPETSRSEPMSEMSGATTSLATVALDPGSDRTSNAQDVTEGKWEPDQQDTLSLSYLSSMTVY</sequence>
<evidence type="ECO:0000313" key="3">
    <source>
        <dbReference type="Proteomes" id="UP000028990"/>
    </source>
</evidence>
<protein>
    <submittedName>
        <fullName evidence="2">Solute carrier family 12 member 6</fullName>
    </submittedName>
</protein>
<name>A0A091DQZ1_FUKDA</name>